<dbReference type="KEGG" id="thel:IG193_09090"/>
<keyword evidence="2" id="KW-1185">Reference proteome</keyword>
<evidence type="ECO:0000313" key="2">
    <source>
        <dbReference type="Proteomes" id="UP000594121"/>
    </source>
</evidence>
<dbReference type="InterPro" id="IPR019270">
    <property type="entry name" value="DUF2283"/>
</dbReference>
<dbReference type="GeneID" id="59150048"/>
<dbReference type="RefSeq" id="WP_192818854.1">
    <property type="nucleotide sequence ID" value="NZ_CP062310.1"/>
</dbReference>
<evidence type="ECO:0000313" key="1">
    <source>
        <dbReference type="EMBL" id="QOJ78882.1"/>
    </source>
</evidence>
<proteinExistence type="predicted"/>
<gene>
    <name evidence="1" type="ORF">IG193_09090</name>
</gene>
<name>A0A7L9FHP3_9CREN</name>
<protein>
    <submittedName>
        <fullName evidence="1">DUF2283 domain-containing protein</fullName>
    </submittedName>
</protein>
<organism evidence="1 2">
    <name type="scientific">Infirmifilum lucidum</name>
    <dbReference type="NCBI Taxonomy" id="2776706"/>
    <lineage>
        <taxon>Archaea</taxon>
        <taxon>Thermoproteota</taxon>
        <taxon>Thermoprotei</taxon>
        <taxon>Thermofilales</taxon>
        <taxon>Thermofilaceae</taxon>
        <taxon>Infirmifilum</taxon>
    </lineage>
</organism>
<accession>A0A7L9FHP3</accession>
<dbReference type="EMBL" id="CP062310">
    <property type="protein sequence ID" value="QOJ78882.1"/>
    <property type="molecule type" value="Genomic_DNA"/>
</dbReference>
<dbReference type="InParanoid" id="A0A7L9FHP3"/>
<dbReference type="Pfam" id="PF10049">
    <property type="entry name" value="DUF2283"/>
    <property type="match status" value="1"/>
</dbReference>
<sequence length="67" mass="7459">MLKSFYDSFSNTLKIIVSEGKEPSRSLKAGEDIIVHVDEKGEVIAVEFKKPKEVLSALLKSYLEATT</sequence>
<reference evidence="1 2" key="1">
    <citation type="submission" date="2020-10" db="EMBL/GenBank/DDBJ databases">
        <title>Thermofilum lucidum 3507LT sp. nov. a novel member of Thermofilaceae family isolated from Chile hot spring, and proposal of description order Thermofilales.</title>
        <authorList>
            <person name="Zayulina K.S."/>
            <person name="Elcheninov A.G."/>
            <person name="Toshchakov S.V."/>
            <person name="Kublanov I.V."/>
        </authorList>
    </citation>
    <scope>NUCLEOTIDE SEQUENCE [LARGE SCALE GENOMIC DNA]</scope>
    <source>
        <strain evidence="1 2">3507LT</strain>
    </source>
</reference>
<dbReference type="Proteomes" id="UP000594121">
    <property type="component" value="Chromosome"/>
</dbReference>
<dbReference type="AlphaFoldDB" id="A0A7L9FHP3"/>